<dbReference type="EMBL" id="CP054719">
    <property type="protein sequence ID" value="QOL20048.1"/>
    <property type="molecule type" value="Genomic_DNA"/>
</dbReference>
<protein>
    <submittedName>
        <fullName evidence="3">Cell division protein ZapE</fullName>
    </submittedName>
</protein>
<organism evidence="3 4">
    <name type="scientific">Candidatus Bodocaedibacter vickermanii</name>
    <dbReference type="NCBI Taxonomy" id="2741701"/>
    <lineage>
        <taxon>Bacteria</taxon>
        <taxon>Pseudomonadati</taxon>
        <taxon>Pseudomonadota</taxon>
        <taxon>Alphaproteobacteria</taxon>
        <taxon>Holosporales</taxon>
        <taxon>Candidatus Paracaedibacteraceae</taxon>
        <taxon>Candidatus Bodocaedibacter</taxon>
    </lineage>
</organism>
<dbReference type="KEGG" id="pbal:CPBP_00826"/>
<dbReference type="GO" id="GO:0005524">
    <property type="term" value="F:ATP binding"/>
    <property type="evidence" value="ECO:0007669"/>
    <property type="project" value="UniProtKB-KW"/>
</dbReference>
<accession>A0A7L9RUJ9</accession>
<evidence type="ECO:0000256" key="2">
    <source>
        <dbReference type="ARBA" id="ARBA00022840"/>
    </source>
</evidence>
<keyword evidence="4" id="KW-1185">Reference proteome</keyword>
<sequence length="317" mass="37750">MFGPVSSVYYNRINQGDLQEDSAQRLLISKLDHLHEQFHKPFWHQYFHSEKKGLYIVGDVGRGKTYLMDLFYDRTTISKQRLHYHIFIKTIHESLLKYKKKPWESLAKEFYKKGAMLCLDEFQLNDMGDLMILFQFFKHFFQQGGILITTSNRQPDEFHLPNDLRCRQFQKFLLQHLEVFSLEKGPDYRLKGKETCRRVFVDKQVTSVANFFQRSVQKSLKECTYSFHTLCESPVGVAYYDSILKKCESIIITDLKQMNDDDENSLTRFMQLIDLLYETKISLFMYSDVGLKDIYIGNKYKQPFQRTLSRLFEITSR</sequence>
<dbReference type="AlphaFoldDB" id="A0A7L9RUJ9"/>
<dbReference type="GO" id="GO:0051301">
    <property type="term" value="P:cell division"/>
    <property type="evidence" value="ECO:0007669"/>
    <property type="project" value="UniProtKB-KW"/>
</dbReference>
<dbReference type="Pfam" id="PF03969">
    <property type="entry name" value="AFG1_ATPase"/>
    <property type="match status" value="1"/>
</dbReference>
<dbReference type="PANTHER" id="PTHR12169:SF6">
    <property type="entry name" value="AFG1-LIKE ATPASE"/>
    <property type="match status" value="1"/>
</dbReference>
<dbReference type="RefSeq" id="WP_350331602.1">
    <property type="nucleotide sequence ID" value="NZ_CP054719.1"/>
</dbReference>
<dbReference type="PANTHER" id="PTHR12169">
    <property type="entry name" value="ATPASE N2B"/>
    <property type="match status" value="1"/>
</dbReference>
<dbReference type="GO" id="GO:0005737">
    <property type="term" value="C:cytoplasm"/>
    <property type="evidence" value="ECO:0007669"/>
    <property type="project" value="TreeGrafter"/>
</dbReference>
<gene>
    <name evidence="3" type="primary">zapE</name>
    <name evidence="3" type="ORF">CPBP_00826</name>
</gene>
<dbReference type="InterPro" id="IPR005654">
    <property type="entry name" value="ATPase_AFG1-like"/>
</dbReference>
<name>A0A7L9RUJ9_9PROT</name>
<dbReference type="Gene3D" id="3.40.50.300">
    <property type="entry name" value="P-loop containing nucleotide triphosphate hydrolases"/>
    <property type="match status" value="1"/>
</dbReference>
<dbReference type="Proteomes" id="UP000594001">
    <property type="component" value="Chromosome"/>
</dbReference>
<evidence type="ECO:0000256" key="1">
    <source>
        <dbReference type="ARBA" id="ARBA00022741"/>
    </source>
</evidence>
<evidence type="ECO:0000313" key="4">
    <source>
        <dbReference type="Proteomes" id="UP000594001"/>
    </source>
</evidence>
<proteinExistence type="predicted"/>
<dbReference type="SUPFAM" id="SSF52540">
    <property type="entry name" value="P-loop containing nucleoside triphosphate hydrolases"/>
    <property type="match status" value="1"/>
</dbReference>
<reference evidence="3 4" key="1">
    <citation type="submission" date="2020-06" db="EMBL/GenBank/DDBJ databases">
        <title>The endosymbiont of the kinetoplastid Bodo saltans is a Paracaedibacter-like alpha-proteobacterium possessing a putative toxin-antitoxin system.</title>
        <authorList>
            <person name="Midha S."/>
            <person name="Rigden D.J."/>
            <person name="Siozios S."/>
            <person name="Hurst G.D.D."/>
            <person name="Jackson A.P."/>
        </authorList>
    </citation>
    <scope>NUCLEOTIDE SEQUENCE [LARGE SCALE GENOMIC DNA]</scope>
    <source>
        <strain evidence="3">Lake Konstanz</strain>
    </source>
</reference>
<keyword evidence="3" id="KW-0131">Cell cycle</keyword>
<evidence type="ECO:0000313" key="3">
    <source>
        <dbReference type="EMBL" id="QOL20048.1"/>
    </source>
</evidence>
<keyword evidence="1" id="KW-0547">Nucleotide-binding</keyword>
<keyword evidence="2" id="KW-0067">ATP-binding</keyword>
<dbReference type="GO" id="GO:0016887">
    <property type="term" value="F:ATP hydrolysis activity"/>
    <property type="evidence" value="ECO:0007669"/>
    <property type="project" value="InterPro"/>
</dbReference>
<dbReference type="InterPro" id="IPR027417">
    <property type="entry name" value="P-loop_NTPase"/>
</dbReference>
<keyword evidence="3" id="KW-0132">Cell division</keyword>
<dbReference type="NCBIfam" id="NF040713">
    <property type="entry name" value="ZapE"/>
    <property type="match status" value="1"/>
</dbReference>